<sequence length="174" mass="18826">MFRIIVYIAFILSVLSAAAYAGFTCAKPPSNNQYYLTDFCGSTSACGQVPSCSGTHYFTADAQRFGCSKYLNLCNSSKKCVKAQIYDSGPAMWVEQDAGRAIIDASPTICQLLSGHSSCGWSDKISITATLTSALDGRPLGPFNVTNEEYEDMLVTHEILLEQCEADGVCKVQE</sequence>
<organism evidence="2 3">
    <name type="scientific">Cavenderia fasciculata</name>
    <name type="common">Slime mold</name>
    <name type="synonym">Dictyostelium fasciculatum</name>
    <dbReference type="NCBI Taxonomy" id="261658"/>
    <lineage>
        <taxon>Eukaryota</taxon>
        <taxon>Amoebozoa</taxon>
        <taxon>Evosea</taxon>
        <taxon>Eumycetozoa</taxon>
        <taxon>Dictyostelia</taxon>
        <taxon>Acytosteliales</taxon>
        <taxon>Cavenderiaceae</taxon>
        <taxon>Cavenderia</taxon>
    </lineage>
</organism>
<dbReference type="KEGG" id="dfa:DFA_05871"/>
<evidence type="ECO:0000313" key="2">
    <source>
        <dbReference type="EMBL" id="EGG23737.1"/>
    </source>
</evidence>
<protein>
    <submittedName>
        <fullName evidence="2">Lysozyme</fullName>
    </submittedName>
</protein>
<evidence type="ECO:0000256" key="1">
    <source>
        <dbReference type="SAM" id="SignalP"/>
    </source>
</evidence>
<dbReference type="Proteomes" id="UP000007797">
    <property type="component" value="Unassembled WGS sequence"/>
</dbReference>
<dbReference type="OMA" id="FGCGKYL"/>
<dbReference type="RefSeq" id="XP_004361588.1">
    <property type="nucleotide sequence ID" value="XM_004361531.1"/>
</dbReference>
<reference evidence="3" key="1">
    <citation type="journal article" date="2011" name="Genome Res.">
        <title>Phylogeny-wide analysis of social amoeba genomes highlights ancient origins for complex intercellular communication.</title>
        <authorList>
            <person name="Heidel A.J."/>
            <person name="Lawal H.M."/>
            <person name="Felder M."/>
            <person name="Schilde C."/>
            <person name="Helps N.R."/>
            <person name="Tunggal B."/>
            <person name="Rivero F."/>
            <person name="John U."/>
            <person name="Schleicher M."/>
            <person name="Eichinger L."/>
            <person name="Platzer M."/>
            <person name="Noegel A.A."/>
            <person name="Schaap P."/>
            <person name="Gloeckner G."/>
        </authorList>
    </citation>
    <scope>NUCLEOTIDE SEQUENCE [LARGE SCALE GENOMIC DNA]</scope>
    <source>
        <strain evidence="3">SH3</strain>
    </source>
</reference>
<dbReference type="GeneID" id="14875209"/>
<keyword evidence="3" id="KW-1185">Reference proteome</keyword>
<name>F4PN47_CACFS</name>
<proteinExistence type="predicted"/>
<keyword evidence="1" id="KW-0732">Signal</keyword>
<accession>F4PN47</accession>
<feature type="signal peptide" evidence="1">
    <location>
        <begin position="1"/>
        <end position="21"/>
    </location>
</feature>
<dbReference type="EMBL" id="GL883008">
    <property type="protein sequence ID" value="EGG23737.1"/>
    <property type="molecule type" value="Genomic_DNA"/>
</dbReference>
<evidence type="ECO:0000313" key="3">
    <source>
        <dbReference type="Proteomes" id="UP000007797"/>
    </source>
</evidence>
<feature type="chain" id="PRO_5003313195" evidence="1">
    <location>
        <begin position="22"/>
        <end position="174"/>
    </location>
</feature>
<dbReference type="OrthoDB" id="17429at2759"/>
<gene>
    <name evidence="2" type="primary">alyA</name>
    <name evidence="2" type="ORF">DFA_05871</name>
</gene>
<dbReference type="AlphaFoldDB" id="F4PN47"/>